<proteinExistence type="predicted"/>
<organism evidence="4 5">
    <name type="scientific">Halanaerobium congolense</name>
    <dbReference type="NCBI Taxonomy" id="54121"/>
    <lineage>
        <taxon>Bacteria</taxon>
        <taxon>Bacillati</taxon>
        <taxon>Bacillota</taxon>
        <taxon>Clostridia</taxon>
        <taxon>Halanaerobiales</taxon>
        <taxon>Halanaerobiaceae</taxon>
        <taxon>Halanaerobium</taxon>
    </lineage>
</organism>
<keyword evidence="6" id="KW-1185">Reference proteome</keyword>
<gene>
    <name evidence="3" type="ORF">SAMN04488598_1424</name>
    <name evidence="4" type="ORF">SAMN04515652_1434</name>
</gene>
<dbReference type="InterPro" id="IPR020471">
    <property type="entry name" value="AKR"/>
</dbReference>
<evidence type="ECO:0000313" key="5">
    <source>
        <dbReference type="Proteomes" id="UP000198612"/>
    </source>
</evidence>
<reference evidence="5 6" key="1">
    <citation type="submission" date="2016-10" db="EMBL/GenBank/DDBJ databases">
        <authorList>
            <person name="Varghese N."/>
            <person name="Submissions S."/>
        </authorList>
    </citation>
    <scope>NUCLEOTIDE SEQUENCE [LARGE SCALE GENOMIC DNA]</scope>
    <source>
        <strain evidence="3 6">WG2</strain>
        <strain evidence="4 5">WG5</strain>
    </source>
</reference>
<dbReference type="EMBL" id="FNBJ01000042">
    <property type="protein sequence ID" value="SDG06008.1"/>
    <property type="molecule type" value="Genomic_DNA"/>
</dbReference>
<evidence type="ECO:0000256" key="1">
    <source>
        <dbReference type="ARBA" id="ARBA00023002"/>
    </source>
</evidence>
<name>A0A1I0CT47_9FIRM</name>
<dbReference type="PRINTS" id="PR00069">
    <property type="entry name" value="ALDKETRDTASE"/>
</dbReference>
<evidence type="ECO:0000259" key="2">
    <source>
        <dbReference type="Pfam" id="PF00248"/>
    </source>
</evidence>
<sequence length="321" mass="36066">MKYRKLGNSDLEISAVGLGTWAYGNDTFGQVDDQQSIKAIRAAVDSGINLIDTAPAYGDGHAEKVVGKAIQGIRDKVVVATKCGTHRDGPKYIRDLSPQRIRTEIENSLKRLDIEQIDLYQIHWPDPDTPLEDSVEELLKLKQEGKFKYLAVCNFGVELMQKISKMTDIISLQPQYSLLKREIEDQIIPYLLNNNLGTLSYGTLGGGILSGKYQERPQFDDEKDNRAGFYPFFREENWDQTQSLIELLREIAAKNGQTPAQTAISWAINRPAITTALVGAKNEKQARENAEAADFNLSKEEMESLTKKSNEVIKIRTFVLP</sequence>
<dbReference type="Gene3D" id="3.20.20.100">
    <property type="entry name" value="NADP-dependent oxidoreductase domain"/>
    <property type="match status" value="1"/>
</dbReference>
<feature type="domain" description="NADP-dependent oxidoreductase" evidence="2">
    <location>
        <begin position="16"/>
        <end position="308"/>
    </location>
</feature>
<dbReference type="CDD" id="cd19084">
    <property type="entry name" value="AKR_AKR11B1-like"/>
    <property type="match status" value="1"/>
</dbReference>
<dbReference type="GO" id="GO:0005829">
    <property type="term" value="C:cytosol"/>
    <property type="evidence" value="ECO:0007669"/>
    <property type="project" value="TreeGrafter"/>
</dbReference>
<dbReference type="Proteomes" id="UP000199519">
    <property type="component" value="Unassembled WGS sequence"/>
</dbReference>
<keyword evidence="1" id="KW-0560">Oxidoreductase</keyword>
<dbReference type="InterPro" id="IPR023210">
    <property type="entry name" value="NADP_OxRdtase_dom"/>
</dbReference>
<dbReference type="AlphaFoldDB" id="A0A1I0CT47"/>
<protein>
    <submittedName>
        <fullName evidence="4">Predicted oxidoreductase</fullName>
    </submittedName>
</protein>
<dbReference type="InterPro" id="IPR036812">
    <property type="entry name" value="NAD(P)_OxRdtase_dom_sf"/>
</dbReference>
<dbReference type="EMBL" id="FOHG01000043">
    <property type="protein sequence ID" value="SET22456.1"/>
    <property type="molecule type" value="Genomic_DNA"/>
</dbReference>
<dbReference type="InterPro" id="IPR050523">
    <property type="entry name" value="AKR_Detox_Biosynth"/>
</dbReference>
<dbReference type="PANTHER" id="PTHR43364">
    <property type="entry name" value="NADH-SPECIFIC METHYLGLYOXAL REDUCTASE-RELATED"/>
    <property type="match status" value="1"/>
</dbReference>
<evidence type="ECO:0000313" key="4">
    <source>
        <dbReference type="EMBL" id="SET22456.1"/>
    </source>
</evidence>
<dbReference type="GO" id="GO:0016491">
    <property type="term" value="F:oxidoreductase activity"/>
    <property type="evidence" value="ECO:0007669"/>
    <property type="project" value="UniProtKB-KW"/>
</dbReference>
<evidence type="ECO:0000313" key="6">
    <source>
        <dbReference type="Proteomes" id="UP000199519"/>
    </source>
</evidence>
<dbReference type="Pfam" id="PF00248">
    <property type="entry name" value="Aldo_ket_red"/>
    <property type="match status" value="1"/>
</dbReference>
<evidence type="ECO:0000313" key="3">
    <source>
        <dbReference type="EMBL" id="SDG06008.1"/>
    </source>
</evidence>
<dbReference type="PANTHER" id="PTHR43364:SF4">
    <property type="entry name" value="NAD(P)-LINKED OXIDOREDUCTASE SUPERFAMILY PROTEIN"/>
    <property type="match status" value="1"/>
</dbReference>
<dbReference type="RefSeq" id="WP_089720904.1">
    <property type="nucleotide sequence ID" value="NZ_FNBJ01000042.1"/>
</dbReference>
<dbReference type="Proteomes" id="UP000198612">
    <property type="component" value="Unassembled WGS sequence"/>
</dbReference>
<dbReference type="SUPFAM" id="SSF51430">
    <property type="entry name" value="NAD(P)-linked oxidoreductase"/>
    <property type="match status" value="1"/>
</dbReference>
<accession>A0A1I0CT47</accession>